<sequence length="65" mass="7357">MTVQELNLTPTQTLVLFIVLGLVGLLLSLSKPLIEIDLPEDTQVPKPRQNTNYGAYIQSQNHYYN</sequence>
<keyword evidence="2" id="KW-1185">Reference proteome</keyword>
<gene>
    <name evidence="1" type="ORF">FMV2238Y02_14140</name>
</gene>
<protein>
    <submittedName>
        <fullName evidence="1">Uncharacterized protein</fullName>
    </submittedName>
</protein>
<reference evidence="1 2" key="1">
    <citation type="submission" date="2018-10" db="EMBL/GenBank/DDBJ databases">
        <authorList>
            <consortium name="Molecular Microbiology and Infection Unit (UMMI)"/>
            <person name="Machado M."/>
        </authorList>
    </citation>
    <scope>NUCLEOTIDE SEQUENCE [LARGE SCALE GENOMIC DNA]</scope>
    <source>
        <strain evidence="1">FMV2238.02</strain>
    </source>
</reference>
<name>A0A3P5Y6V1_STRCB</name>
<evidence type="ECO:0000313" key="1">
    <source>
        <dbReference type="EMBL" id="VDC42939.1"/>
    </source>
</evidence>
<dbReference type="EMBL" id="UXEP01000019">
    <property type="protein sequence ID" value="VDC42939.1"/>
    <property type="molecule type" value="Genomic_DNA"/>
</dbReference>
<dbReference type="Proteomes" id="UP000280759">
    <property type="component" value="Unassembled WGS sequence"/>
</dbReference>
<dbReference type="AlphaFoldDB" id="A0A3P5Y6V1"/>
<accession>A0A3P5Y6V1</accession>
<evidence type="ECO:0000313" key="2">
    <source>
        <dbReference type="Proteomes" id="UP000280759"/>
    </source>
</evidence>
<proteinExistence type="predicted"/>
<organism evidence="1 2">
    <name type="scientific">Streptococcus canis</name>
    <dbReference type="NCBI Taxonomy" id="1329"/>
    <lineage>
        <taxon>Bacteria</taxon>
        <taxon>Bacillati</taxon>
        <taxon>Bacillota</taxon>
        <taxon>Bacilli</taxon>
        <taxon>Lactobacillales</taxon>
        <taxon>Streptococcaceae</taxon>
        <taxon>Streptococcus</taxon>
    </lineage>
</organism>
<dbReference type="RefSeq" id="WP_125074465.1">
    <property type="nucleotide sequence ID" value="NZ_BJOW01000021.1"/>
</dbReference>